<name>J4KRG5_BEAB2</name>
<feature type="transmembrane region" description="Helical" evidence="9">
    <location>
        <begin position="467"/>
        <end position="485"/>
    </location>
</feature>
<comment type="subcellular location">
    <subcellularLocation>
        <location evidence="2">Cell membrane</location>
    </subcellularLocation>
    <subcellularLocation>
        <location evidence="1">Membrane</location>
        <topology evidence="1">Multi-pass membrane protein</topology>
    </subcellularLocation>
</comment>
<evidence type="ECO:0000256" key="1">
    <source>
        <dbReference type="ARBA" id="ARBA00004141"/>
    </source>
</evidence>
<feature type="transmembrane region" description="Helical" evidence="9">
    <location>
        <begin position="235"/>
        <end position="255"/>
    </location>
</feature>
<evidence type="ECO:0000259" key="10">
    <source>
        <dbReference type="PROSITE" id="PS50850"/>
    </source>
</evidence>
<feature type="transmembrane region" description="Helical" evidence="9">
    <location>
        <begin position="109"/>
        <end position="127"/>
    </location>
</feature>
<dbReference type="STRING" id="655819.J4KRG5"/>
<feature type="transmembrane region" description="Helical" evidence="9">
    <location>
        <begin position="554"/>
        <end position="573"/>
    </location>
</feature>
<dbReference type="InterPro" id="IPR011701">
    <property type="entry name" value="MFS"/>
</dbReference>
<feature type="transmembrane region" description="Helical" evidence="9">
    <location>
        <begin position="491"/>
        <end position="512"/>
    </location>
</feature>
<feature type="domain" description="Major facilitator superfamily (MFS) profile" evidence="10">
    <location>
        <begin position="111"/>
        <end position="580"/>
    </location>
</feature>
<dbReference type="RefSeq" id="XP_008593863.1">
    <property type="nucleotide sequence ID" value="XM_008595641.1"/>
</dbReference>
<dbReference type="Pfam" id="PF07690">
    <property type="entry name" value="MFS_1"/>
    <property type="match status" value="1"/>
</dbReference>
<dbReference type="GO" id="GO:0005886">
    <property type="term" value="C:plasma membrane"/>
    <property type="evidence" value="ECO:0007669"/>
    <property type="project" value="UniProtKB-SubCell"/>
</dbReference>
<feature type="transmembrane region" description="Helical" evidence="9">
    <location>
        <begin position="352"/>
        <end position="375"/>
    </location>
</feature>
<dbReference type="Gene3D" id="1.20.1250.20">
    <property type="entry name" value="MFS general substrate transporter like domains"/>
    <property type="match status" value="1"/>
</dbReference>
<evidence type="ECO:0000256" key="3">
    <source>
        <dbReference type="ARBA" id="ARBA00008335"/>
    </source>
</evidence>
<dbReference type="InterPro" id="IPR020846">
    <property type="entry name" value="MFS_dom"/>
</dbReference>
<evidence type="ECO:0000256" key="8">
    <source>
        <dbReference type="SAM" id="MobiDB-lite"/>
    </source>
</evidence>
<dbReference type="SUPFAM" id="SSF103473">
    <property type="entry name" value="MFS general substrate transporter"/>
    <property type="match status" value="1"/>
</dbReference>
<feature type="transmembrane region" description="Helical" evidence="9">
    <location>
        <begin position="519"/>
        <end position="542"/>
    </location>
</feature>
<dbReference type="GO" id="GO:0022857">
    <property type="term" value="F:transmembrane transporter activity"/>
    <property type="evidence" value="ECO:0007669"/>
    <property type="project" value="InterPro"/>
</dbReference>
<dbReference type="PANTHER" id="PTHR23502:SF68">
    <property type="entry name" value="MULTIDRUG TRANSPORTER, PUTATIVE (AFU_ORTHOLOGUE AFUA_3G01120)-RELATED"/>
    <property type="match status" value="1"/>
</dbReference>
<evidence type="ECO:0000256" key="9">
    <source>
        <dbReference type="SAM" id="Phobius"/>
    </source>
</evidence>
<reference evidence="11 12" key="1">
    <citation type="journal article" date="2012" name="Sci. Rep.">
        <title>Genomic perspectives on the evolution of fungal entomopathogenicity in Beauveria bassiana.</title>
        <authorList>
            <person name="Xiao G."/>
            <person name="Ying S.H."/>
            <person name="Zheng P."/>
            <person name="Wang Z.L."/>
            <person name="Zhang S."/>
            <person name="Xie X.Q."/>
            <person name="Shang Y."/>
            <person name="St Leger R.J."/>
            <person name="Zhao G.P."/>
            <person name="Wang C."/>
            <person name="Feng M.G."/>
        </authorList>
    </citation>
    <scope>NUCLEOTIDE SEQUENCE [LARGE SCALE GENOMIC DNA]</scope>
    <source>
        <strain evidence="11 12">ARSEF 2860</strain>
    </source>
</reference>
<feature type="compositionally biased region" description="Acidic residues" evidence="8">
    <location>
        <begin position="432"/>
        <end position="446"/>
    </location>
</feature>
<accession>J4KRG5</accession>
<dbReference type="CDD" id="cd17323">
    <property type="entry name" value="MFS_Tpo1_MDR_like"/>
    <property type="match status" value="1"/>
</dbReference>
<feature type="region of interest" description="Disordered" evidence="8">
    <location>
        <begin position="1"/>
        <end position="45"/>
    </location>
</feature>
<feature type="transmembrane region" description="Helical" evidence="9">
    <location>
        <begin position="204"/>
        <end position="223"/>
    </location>
</feature>
<dbReference type="PANTHER" id="PTHR23502">
    <property type="entry name" value="MAJOR FACILITATOR SUPERFAMILY"/>
    <property type="match status" value="1"/>
</dbReference>
<gene>
    <name evidence="11" type="ORF">BBA_00544</name>
</gene>
<evidence type="ECO:0000256" key="7">
    <source>
        <dbReference type="ARBA" id="ARBA00023136"/>
    </source>
</evidence>
<feature type="compositionally biased region" description="Low complexity" evidence="8">
    <location>
        <begin position="1"/>
        <end position="23"/>
    </location>
</feature>
<dbReference type="PROSITE" id="PS50850">
    <property type="entry name" value="MFS"/>
    <property type="match status" value="1"/>
</dbReference>
<evidence type="ECO:0000256" key="6">
    <source>
        <dbReference type="ARBA" id="ARBA00022989"/>
    </source>
</evidence>
<keyword evidence="4" id="KW-1003">Cell membrane</keyword>
<feature type="transmembrane region" description="Helical" evidence="9">
    <location>
        <begin position="395"/>
        <end position="414"/>
    </location>
</feature>
<evidence type="ECO:0000256" key="5">
    <source>
        <dbReference type="ARBA" id="ARBA00022692"/>
    </source>
</evidence>
<keyword evidence="7 9" id="KW-0472">Membrane</keyword>
<keyword evidence="12" id="KW-1185">Reference proteome</keyword>
<dbReference type="Proteomes" id="UP000002762">
    <property type="component" value="Unassembled WGS sequence"/>
</dbReference>
<organism evidence="11 12">
    <name type="scientific">Beauveria bassiana (strain ARSEF 2860)</name>
    <name type="common">White muscardine disease fungus</name>
    <name type="synonym">Tritirachium shiotae</name>
    <dbReference type="NCBI Taxonomy" id="655819"/>
    <lineage>
        <taxon>Eukaryota</taxon>
        <taxon>Fungi</taxon>
        <taxon>Dikarya</taxon>
        <taxon>Ascomycota</taxon>
        <taxon>Pezizomycotina</taxon>
        <taxon>Sordariomycetes</taxon>
        <taxon>Hypocreomycetidae</taxon>
        <taxon>Hypocreales</taxon>
        <taxon>Cordycipitaceae</taxon>
        <taxon>Beauveria</taxon>
    </lineage>
</organism>
<feature type="region of interest" description="Disordered" evidence="8">
    <location>
        <begin position="432"/>
        <end position="451"/>
    </location>
</feature>
<feature type="transmembrane region" description="Helical" evidence="9">
    <location>
        <begin position="267"/>
        <end position="286"/>
    </location>
</feature>
<evidence type="ECO:0000256" key="4">
    <source>
        <dbReference type="ARBA" id="ARBA00022475"/>
    </source>
</evidence>
<dbReference type="FunFam" id="1.20.1250.20:FF:000082">
    <property type="entry name" value="MFS multidrug transporter, putative"/>
    <property type="match status" value="1"/>
</dbReference>
<dbReference type="InterPro" id="IPR036259">
    <property type="entry name" value="MFS_trans_sf"/>
</dbReference>
<comment type="similarity">
    <text evidence="3">Belongs to the major facilitator superfamily.</text>
</comment>
<dbReference type="AlphaFoldDB" id="J4KRG5"/>
<feature type="transmembrane region" description="Helical" evidence="9">
    <location>
        <begin position="178"/>
        <end position="198"/>
    </location>
</feature>
<keyword evidence="6 9" id="KW-1133">Transmembrane helix</keyword>
<feature type="transmembrane region" description="Helical" evidence="9">
    <location>
        <begin position="147"/>
        <end position="166"/>
    </location>
</feature>
<keyword evidence="5 9" id="KW-0812">Transmembrane</keyword>
<protein>
    <submittedName>
        <fullName evidence="11">Major Facilitator Superfamily protein</fullName>
    </submittedName>
</protein>
<dbReference type="EMBL" id="JH725150">
    <property type="protein sequence ID" value="EJP70914.1"/>
    <property type="molecule type" value="Genomic_DNA"/>
</dbReference>
<dbReference type="InParanoid" id="J4KRG5"/>
<dbReference type="GeneID" id="19883556"/>
<dbReference type="OrthoDB" id="5296287at2759"/>
<evidence type="ECO:0000313" key="12">
    <source>
        <dbReference type="Proteomes" id="UP000002762"/>
    </source>
</evidence>
<dbReference type="HOGENOM" id="CLU_008455_1_2_1"/>
<sequence>MATSTDGPAAVTDATTTDSTTTDMLYLDEKAGRGQQRGAQNDGDEYGIKAESTAQVVNRSTDVGPIYDGPIYDDDDNMLPPGVDANNVVFWDGPDDPENPYNWKPWIKVFNCVLISALTFVTPLASSMFAPGVPKLMREFKSDSKELGAFCVSVYILGFAAGPMLFAPLSELYGRTRIYHIANVGFIGPFLIGCALAPTLNALIIFRFLSGVLGSCPVTNGGGSISDMILQQHRGAAMAGFSIGPLLGPIIGPVVGGIVAERLSWRWVFWVLVILSSFLSLIFFAFSRETYAPVLLQRKTDRLRRRRRRQQNNNNNNNNSNNNTAALLRSKLDAGLTPRELFLRAILRPFKLLVFSPICAICNVFVGIAYGYLYIMFTSITPLFEQQYGFDGVRAGLAFLGLGVGSMLGVAYFSSASDRYIKKKAKEAGELAVDDDNDDNDDDGEEGMTRRRPSVGAIKPEYRLPPLRLGAVLLPVGLFIYGWTAQYKVHWIVPIIGTAIMGVGNLVIFMLYLVDTFTIYAASALAANSVVRSLLGAVLPLAGGPMYQKLGLGWGNSLLAFIAVALIPVPWLFMRYGEFLRKRFAIESL</sequence>
<proteinExistence type="inferred from homology"/>
<evidence type="ECO:0000313" key="11">
    <source>
        <dbReference type="EMBL" id="EJP70914.1"/>
    </source>
</evidence>
<evidence type="ECO:0000256" key="2">
    <source>
        <dbReference type="ARBA" id="ARBA00004236"/>
    </source>
</evidence>